<gene>
    <name evidence="2" type="ORF">SAMN04488028_101519</name>
</gene>
<evidence type="ECO:0000313" key="3">
    <source>
        <dbReference type="Proteomes" id="UP000184474"/>
    </source>
</evidence>
<name>A0A1M6KBW3_REIAG</name>
<evidence type="ECO:0000256" key="1">
    <source>
        <dbReference type="SAM" id="Phobius"/>
    </source>
</evidence>
<dbReference type="STRING" id="156994.SAMN04488028_101519"/>
<dbReference type="AlphaFoldDB" id="A0A1M6KBW3"/>
<keyword evidence="3" id="KW-1185">Reference proteome</keyword>
<evidence type="ECO:0000313" key="2">
    <source>
        <dbReference type="EMBL" id="SHJ56458.1"/>
    </source>
</evidence>
<feature type="transmembrane region" description="Helical" evidence="1">
    <location>
        <begin position="14"/>
        <end position="34"/>
    </location>
</feature>
<dbReference type="Proteomes" id="UP000184474">
    <property type="component" value="Unassembled WGS sequence"/>
</dbReference>
<dbReference type="EMBL" id="FRAA01000001">
    <property type="protein sequence ID" value="SHJ56458.1"/>
    <property type="molecule type" value="Genomic_DNA"/>
</dbReference>
<reference evidence="3" key="1">
    <citation type="submission" date="2016-11" db="EMBL/GenBank/DDBJ databases">
        <authorList>
            <person name="Varghese N."/>
            <person name="Submissions S."/>
        </authorList>
    </citation>
    <scope>NUCLEOTIDE SEQUENCE [LARGE SCALE GENOMIC DNA]</scope>
    <source>
        <strain evidence="3">DSM 26134</strain>
    </source>
</reference>
<accession>A0A1M6KBW3</accession>
<keyword evidence="1" id="KW-1133">Transmembrane helix</keyword>
<sequence length="129" mass="15503">MYKLILKLRNTKKILPVTLLLALYVVVMVSVCFYQSQDFYNFNSHESGEYTSHFVHSRFTHTTPTEYLVSVQIPWLFRLPHGGDNYFWDIQLAHAFQFKSLLSKQLIDWLDILVKHRKADILYPFHFFW</sequence>
<keyword evidence="1" id="KW-0472">Membrane</keyword>
<proteinExistence type="predicted"/>
<protein>
    <submittedName>
        <fullName evidence="2">Uncharacterized protein</fullName>
    </submittedName>
</protein>
<keyword evidence="1" id="KW-0812">Transmembrane</keyword>
<organism evidence="2 3">
    <name type="scientific">Reichenbachiella agariperforans</name>
    <dbReference type="NCBI Taxonomy" id="156994"/>
    <lineage>
        <taxon>Bacteria</taxon>
        <taxon>Pseudomonadati</taxon>
        <taxon>Bacteroidota</taxon>
        <taxon>Cytophagia</taxon>
        <taxon>Cytophagales</taxon>
        <taxon>Reichenbachiellaceae</taxon>
        <taxon>Reichenbachiella</taxon>
    </lineage>
</organism>